<proteinExistence type="predicted"/>
<gene>
    <name evidence="1" type="ORF">SAMN05877838_0222</name>
</gene>
<dbReference type="EMBL" id="OCPC01000001">
    <property type="protein sequence ID" value="SOE08500.1"/>
    <property type="molecule type" value="Genomic_DNA"/>
</dbReference>
<protein>
    <submittedName>
        <fullName evidence="1">Uncharacterized protein</fullName>
    </submittedName>
</protein>
<keyword evidence="2" id="KW-1185">Reference proteome</keyword>
<accession>A0A286HL17</accession>
<dbReference type="RefSeq" id="WP_143438912.1">
    <property type="nucleotide sequence ID" value="NZ_OCPC01000001.1"/>
</dbReference>
<evidence type="ECO:0000313" key="1">
    <source>
        <dbReference type="EMBL" id="SOE08500.1"/>
    </source>
</evidence>
<reference evidence="2" key="1">
    <citation type="submission" date="2017-08" db="EMBL/GenBank/DDBJ databases">
        <authorList>
            <person name="Varghese N."/>
            <person name="Submissions S."/>
        </authorList>
    </citation>
    <scope>NUCLEOTIDE SEQUENCE [LARGE SCALE GENOMIC DNA]</scope>
    <source>
        <strain evidence="2">KCTC 23107</strain>
    </source>
</reference>
<dbReference type="AlphaFoldDB" id="A0A286HL17"/>
<sequence>MPTEVIRIPAERHAQIRELAKRRDQTIAECVGELISAELDRTGLIETIGLPPFETVPLENGNVHFAGPMGVFNWSKPTSRSVANSFEEFAKPANREAAEFNVDADIKLHRVGTSVKIENTDTGASVIVAPLVAKEIARLLRKTAA</sequence>
<evidence type="ECO:0000313" key="2">
    <source>
        <dbReference type="Proteomes" id="UP000219465"/>
    </source>
</evidence>
<dbReference type="Proteomes" id="UP000219465">
    <property type="component" value="Unassembled WGS sequence"/>
</dbReference>
<name>A0A286HL17_9HYPH</name>
<organism evidence="1 2">
    <name type="scientific">Hoeflea halophila</name>
    <dbReference type="NCBI Taxonomy" id="714899"/>
    <lineage>
        <taxon>Bacteria</taxon>
        <taxon>Pseudomonadati</taxon>
        <taxon>Pseudomonadota</taxon>
        <taxon>Alphaproteobacteria</taxon>
        <taxon>Hyphomicrobiales</taxon>
        <taxon>Rhizobiaceae</taxon>
        <taxon>Hoeflea</taxon>
    </lineage>
</organism>